<dbReference type="InterPro" id="IPR003599">
    <property type="entry name" value="Ig_sub"/>
</dbReference>
<dbReference type="EMBL" id="JAHRIN010046427">
    <property type="protein sequence ID" value="MEQ2207891.1"/>
    <property type="molecule type" value="Genomic_DNA"/>
</dbReference>
<dbReference type="InterPro" id="IPR036179">
    <property type="entry name" value="Ig-like_dom_sf"/>
</dbReference>
<dbReference type="SMART" id="SM00406">
    <property type="entry name" value="IGv"/>
    <property type="match status" value="2"/>
</dbReference>
<evidence type="ECO:0000256" key="1">
    <source>
        <dbReference type="ARBA" id="ARBA00022859"/>
    </source>
</evidence>
<evidence type="ECO:0000313" key="5">
    <source>
        <dbReference type="EMBL" id="MEQ2207891.1"/>
    </source>
</evidence>
<dbReference type="InterPro" id="IPR013783">
    <property type="entry name" value="Ig-like_fold"/>
</dbReference>
<feature type="domain" description="Ig-like" evidence="4">
    <location>
        <begin position="27"/>
        <end position="119"/>
    </location>
</feature>
<evidence type="ECO:0000259" key="4">
    <source>
        <dbReference type="PROSITE" id="PS50835"/>
    </source>
</evidence>
<dbReference type="SUPFAM" id="SSF48726">
    <property type="entry name" value="Immunoglobulin"/>
    <property type="match status" value="2"/>
</dbReference>
<gene>
    <name evidence="5" type="ORF">XENOCAPTIV_020463</name>
</gene>
<dbReference type="InterPro" id="IPR050199">
    <property type="entry name" value="IgHV"/>
</dbReference>
<dbReference type="PANTHER" id="PTHR23266">
    <property type="entry name" value="IMMUNOGLOBULIN HEAVY CHAIN"/>
    <property type="match status" value="1"/>
</dbReference>
<sequence length="211" mass="23550">MTTRCFLTGAWSEIKLEQSASEVKGPGETVKMSCVMSGFDMTEYYIHWIRQRAGRALEWIGYMDTGNNNPSYGSSFQSRFVMTEDVPSSTQFLEISSLTAEDSAVYFCVKSETLTQPVSLTVQSGQPLTLSCQVSYSVSSYWTAWIRHPAGKELEWIGGSGEGSGWSTYYKDSLKNKFSITFVSSSNTATLHGQNMRPEDSAVYYCAREPQ</sequence>
<evidence type="ECO:0000313" key="6">
    <source>
        <dbReference type="Proteomes" id="UP001434883"/>
    </source>
</evidence>
<keyword evidence="1" id="KW-0391">Immunity</keyword>
<name>A0ABV0RJK1_9TELE</name>
<proteinExistence type="predicted"/>
<dbReference type="Pfam" id="PF07686">
    <property type="entry name" value="V-set"/>
    <property type="match status" value="2"/>
</dbReference>
<feature type="domain" description="Ig-like" evidence="4">
    <location>
        <begin position="122"/>
        <end position="211"/>
    </location>
</feature>
<dbReference type="InterPro" id="IPR013106">
    <property type="entry name" value="Ig_V-set"/>
</dbReference>
<protein>
    <recommendedName>
        <fullName evidence="4">Ig-like domain-containing protein</fullName>
    </recommendedName>
</protein>
<dbReference type="Proteomes" id="UP001434883">
    <property type="component" value="Unassembled WGS sequence"/>
</dbReference>
<dbReference type="Gene3D" id="2.60.40.10">
    <property type="entry name" value="Immunoglobulins"/>
    <property type="match status" value="2"/>
</dbReference>
<evidence type="ECO:0000256" key="2">
    <source>
        <dbReference type="ARBA" id="ARBA00023130"/>
    </source>
</evidence>
<dbReference type="InterPro" id="IPR007110">
    <property type="entry name" value="Ig-like_dom"/>
</dbReference>
<organism evidence="5 6">
    <name type="scientific">Xenoophorus captivus</name>
    <dbReference type="NCBI Taxonomy" id="1517983"/>
    <lineage>
        <taxon>Eukaryota</taxon>
        <taxon>Metazoa</taxon>
        <taxon>Chordata</taxon>
        <taxon>Craniata</taxon>
        <taxon>Vertebrata</taxon>
        <taxon>Euteleostomi</taxon>
        <taxon>Actinopterygii</taxon>
        <taxon>Neopterygii</taxon>
        <taxon>Teleostei</taxon>
        <taxon>Neoteleostei</taxon>
        <taxon>Acanthomorphata</taxon>
        <taxon>Ovalentaria</taxon>
        <taxon>Atherinomorphae</taxon>
        <taxon>Cyprinodontiformes</taxon>
        <taxon>Goodeidae</taxon>
        <taxon>Xenoophorus</taxon>
    </lineage>
</organism>
<reference evidence="5 6" key="1">
    <citation type="submission" date="2021-06" db="EMBL/GenBank/DDBJ databases">
        <authorList>
            <person name="Palmer J.M."/>
        </authorList>
    </citation>
    <scope>NUCLEOTIDE SEQUENCE [LARGE SCALE GENOMIC DNA]</scope>
    <source>
        <strain evidence="5 6">XC_2019</strain>
        <tissue evidence="5">Muscle</tissue>
    </source>
</reference>
<dbReference type="PROSITE" id="PS50835">
    <property type="entry name" value="IG_LIKE"/>
    <property type="match status" value="2"/>
</dbReference>
<keyword evidence="3" id="KW-1280">Immunoglobulin</keyword>
<comment type="caution">
    <text evidence="5">The sequence shown here is derived from an EMBL/GenBank/DDBJ whole genome shotgun (WGS) entry which is preliminary data.</text>
</comment>
<dbReference type="SMART" id="SM00409">
    <property type="entry name" value="IG"/>
    <property type="match status" value="1"/>
</dbReference>
<accession>A0ABV0RJK1</accession>
<keyword evidence="6" id="KW-1185">Reference proteome</keyword>
<keyword evidence="2" id="KW-1064">Adaptive immunity</keyword>
<evidence type="ECO:0000256" key="3">
    <source>
        <dbReference type="ARBA" id="ARBA00043265"/>
    </source>
</evidence>